<evidence type="ECO:0000256" key="4">
    <source>
        <dbReference type="ARBA" id="ARBA00022481"/>
    </source>
</evidence>
<dbReference type="Gene3D" id="3.30.700.10">
    <property type="entry name" value="Glycoprotein, Type 4 Pilin"/>
    <property type="match status" value="1"/>
</dbReference>
<dbReference type="GO" id="GO:0015627">
    <property type="term" value="C:type II protein secretion system complex"/>
    <property type="evidence" value="ECO:0007669"/>
    <property type="project" value="InterPro"/>
</dbReference>
<dbReference type="Pfam" id="PF12019">
    <property type="entry name" value="GspH"/>
    <property type="match status" value="1"/>
</dbReference>
<protein>
    <recommendedName>
        <fullName evidence="2">Type II secretion system protein H</fullName>
    </recommendedName>
    <alternativeName>
        <fullName evidence="10">General secretion pathway protein H</fullName>
    </alternativeName>
</protein>
<keyword evidence="3" id="KW-1003">Cell membrane</keyword>
<evidence type="ECO:0000313" key="13">
    <source>
        <dbReference type="EMBL" id="AVD71992.1"/>
    </source>
</evidence>
<evidence type="ECO:0000259" key="12">
    <source>
        <dbReference type="Pfam" id="PF12019"/>
    </source>
</evidence>
<keyword evidence="7 11" id="KW-1133">Transmembrane helix</keyword>
<evidence type="ECO:0000256" key="8">
    <source>
        <dbReference type="ARBA" id="ARBA00023136"/>
    </source>
</evidence>
<dbReference type="GO" id="GO:0015628">
    <property type="term" value="P:protein secretion by the type II secretion system"/>
    <property type="evidence" value="ECO:0007669"/>
    <property type="project" value="InterPro"/>
</dbReference>
<dbReference type="Proteomes" id="UP000239867">
    <property type="component" value="Chromosome"/>
</dbReference>
<evidence type="ECO:0000256" key="9">
    <source>
        <dbReference type="ARBA" id="ARBA00025772"/>
    </source>
</evidence>
<evidence type="ECO:0000256" key="5">
    <source>
        <dbReference type="ARBA" id="ARBA00022519"/>
    </source>
</evidence>
<dbReference type="InterPro" id="IPR022346">
    <property type="entry name" value="T2SS_GspH"/>
</dbReference>
<keyword evidence="5" id="KW-0997">Cell inner membrane</keyword>
<feature type="transmembrane region" description="Helical" evidence="11">
    <location>
        <begin position="20"/>
        <end position="41"/>
    </location>
</feature>
<dbReference type="PROSITE" id="PS00409">
    <property type="entry name" value="PROKAR_NTER_METHYL"/>
    <property type="match status" value="1"/>
</dbReference>
<evidence type="ECO:0000256" key="2">
    <source>
        <dbReference type="ARBA" id="ARBA00021549"/>
    </source>
</evidence>
<keyword evidence="14" id="KW-1185">Reference proteome</keyword>
<organism evidence="13 14">
    <name type="scientific">Desulfobulbus oralis</name>
    <dbReference type="NCBI Taxonomy" id="1986146"/>
    <lineage>
        <taxon>Bacteria</taxon>
        <taxon>Pseudomonadati</taxon>
        <taxon>Thermodesulfobacteriota</taxon>
        <taxon>Desulfobulbia</taxon>
        <taxon>Desulfobulbales</taxon>
        <taxon>Desulfobulbaceae</taxon>
        <taxon>Desulfobulbus</taxon>
    </lineage>
</organism>
<dbReference type="InterPro" id="IPR012902">
    <property type="entry name" value="N_methyl_site"/>
</dbReference>
<keyword evidence="6 11" id="KW-0812">Transmembrane</keyword>
<gene>
    <name evidence="13" type="ORF">CAY53_11330</name>
</gene>
<evidence type="ECO:0000256" key="1">
    <source>
        <dbReference type="ARBA" id="ARBA00004377"/>
    </source>
</evidence>
<sequence length="180" mass="19117">MNRRGRIGMNRKGFTLVELITVIAIIGIIAAIATPALMAVLPNVRLREGARTVYQALMQAKMEAVKRNTAVTVRLTPVTCGSSIPAGGHGQGGSFRVSYVDTDGGGEINILQGDFPPFVAMCKGRSSLEEVVFKPNGMPKAKGGCIALTNTKERDVYAVLAMTGRIRLADKYNCSTGSGE</sequence>
<dbReference type="EMBL" id="CP021255">
    <property type="protein sequence ID" value="AVD71992.1"/>
    <property type="molecule type" value="Genomic_DNA"/>
</dbReference>
<evidence type="ECO:0000256" key="7">
    <source>
        <dbReference type="ARBA" id="ARBA00022989"/>
    </source>
</evidence>
<accession>A0A2L1GQP1</accession>
<dbReference type="KEGG" id="deo:CAY53_11330"/>
<keyword evidence="8 11" id="KW-0472">Membrane</keyword>
<dbReference type="SUPFAM" id="SSF54523">
    <property type="entry name" value="Pili subunits"/>
    <property type="match status" value="1"/>
</dbReference>
<dbReference type="NCBIfam" id="TIGR02532">
    <property type="entry name" value="IV_pilin_GFxxxE"/>
    <property type="match status" value="1"/>
</dbReference>
<dbReference type="InterPro" id="IPR045584">
    <property type="entry name" value="Pilin-like"/>
</dbReference>
<reference evidence="13 14" key="1">
    <citation type="journal article" date="2018" name="MBio">
        <title>Insights into the evolution of host association through the isolation and characterization of a novel human periodontal pathobiont, Desulfobulbus oralis.</title>
        <authorList>
            <person name="Cross K.L."/>
            <person name="Chirania P."/>
            <person name="Xiong W."/>
            <person name="Beall C.J."/>
            <person name="Elkins J.G."/>
            <person name="Giannone R.J."/>
            <person name="Griffen A.L."/>
            <person name="Guss A.M."/>
            <person name="Hettich R.L."/>
            <person name="Joshi S.S."/>
            <person name="Mokrzan E.M."/>
            <person name="Martin R.K."/>
            <person name="Zhulin I.B."/>
            <person name="Leys E.J."/>
            <person name="Podar M."/>
        </authorList>
    </citation>
    <scope>NUCLEOTIDE SEQUENCE [LARGE SCALE GENOMIC DNA]</scope>
    <source>
        <strain evidence="13 14">ORNL</strain>
    </source>
</reference>
<dbReference type="Pfam" id="PF07963">
    <property type="entry name" value="N_methyl"/>
    <property type="match status" value="1"/>
</dbReference>
<comment type="subcellular location">
    <subcellularLocation>
        <location evidence="1">Cell inner membrane</location>
        <topology evidence="1">Single-pass membrane protein</topology>
    </subcellularLocation>
</comment>
<feature type="domain" description="General secretion pathway GspH" evidence="12">
    <location>
        <begin position="50"/>
        <end position="153"/>
    </location>
</feature>
<proteinExistence type="inferred from homology"/>
<dbReference type="GO" id="GO:0005886">
    <property type="term" value="C:plasma membrane"/>
    <property type="evidence" value="ECO:0007669"/>
    <property type="project" value="UniProtKB-SubCell"/>
</dbReference>
<evidence type="ECO:0000256" key="11">
    <source>
        <dbReference type="SAM" id="Phobius"/>
    </source>
</evidence>
<keyword evidence="4" id="KW-0488">Methylation</keyword>
<comment type="similarity">
    <text evidence="9">Belongs to the GSP H family.</text>
</comment>
<dbReference type="AlphaFoldDB" id="A0A2L1GQP1"/>
<evidence type="ECO:0000256" key="10">
    <source>
        <dbReference type="ARBA" id="ARBA00030775"/>
    </source>
</evidence>
<evidence type="ECO:0000256" key="3">
    <source>
        <dbReference type="ARBA" id="ARBA00022475"/>
    </source>
</evidence>
<name>A0A2L1GQP1_9BACT</name>
<evidence type="ECO:0000313" key="14">
    <source>
        <dbReference type="Proteomes" id="UP000239867"/>
    </source>
</evidence>
<evidence type="ECO:0000256" key="6">
    <source>
        <dbReference type="ARBA" id="ARBA00022692"/>
    </source>
</evidence>